<evidence type="ECO:0000313" key="3">
    <source>
        <dbReference type="Proteomes" id="UP000499080"/>
    </source>
</evidence>
<proteinExistence type="predicted"/>
<sequence>MDVLSKLKKTRGVLRTSITKYINKIESDFKEKLDSYTVTILEEYLKYLKEVSKQLKDSDAEIQKLKEDENDFDSEIETAVEYSKKIIIYS</sequence>
<dbReference type="Proteomes" id="UP000499080">
    <property type="component" value="Unassembled WGS sequence"/>
</dbReference>
<organism evidence="2 3">
    <name type="scientific">Araneus ventricosus</name>
    <name type="common">Orbweaver spider</name>
    <name type="synonym">Epeira ventricosa</name>
    <dbReference type="NCBI Taxonomy" id="182803"/>
    <lineage>
        <taxon>Eukaryota</taxon>
        <taxon>Metazoa</taxon>
        <taxon>Ecdysozoa</taxon>
        <taxon>Arthropoda</taxon>
        <taxon>Chelicerata</taxon>
        <taxon>Arachnida</taxon>
        <taxon>Araneae</taxon>
        <taxon>Araneomorphae</taxon>
        <taxon>Entelegynae</taxon>
        <taxon>Araneoidea</taxon>
        <taxon>Araneidae</taxon>
        <taxon>Araneus</taxon>
    </lineage>
</organism>
<keyword evidence="3" id="KW-1185">Reference proteome</keyword>
<name>A0A4Y2GTI0_ARAVE</name>
<gene>
    <name evidence="2" type="ORF">AVEN_157033_1</name>
</gene>
<accession>A0A4Y2GTI0</accession>
<feature type="coiled-coil region" evidence="1">
    <location>
        <begin position="41"/>
        <end position="75"/>
    </location>
</feature>
<evidence type="ECO:0000313" key="2">
    <source>
        <dbReference type="EMBL" id="GBM57070.1"/>
    </source>
</evidence>
<evidence type="ECO:0000256" key="1">
    <source>
        <dbReference type="SAM" id="Coils"/>
    </source>
</evidence>
<dbReference type="OrthoDB" id="6468689at2759"/>
<comment type="caution">
    <text evidence="2">The sequence shown here is derived from an EMBL/GenBank/DDBJ whole genome shotgun (WGS) entry which is preliminary data.</text>
</comment>
<dbReference type="EMBL" id="BGPR01001575">
    <property type="protein sequence ID" value="GBM57070.1"/>
    <property type="molecule type" value="Genomic_DNA"/>
</dbReference>
<reference evidence="2 3" key="1">
    <citation type="journal article" date="2019" name="Sci. Rep.">
        <title>Orb-weaving spider Araneus ventricosus genome elucidates the spidroin gene catalogue.</title>
        <authorList>
            <person name="Kono N."/>
            <person name="Nakamura H."/>
            <person name="Ohtoshi R."/>
            <person name="Moran D.A.P."/>
            <person name="Shinohara A."/>
            <person name="Yoshida Y."/>
            <person name="Fujiwara M."/>
            <person name="Mori M."/>
            <person name="Tomita M."/>
            <person name="Arakawa K."/>
        </authorList>
    </citation>
    <scope>NUCLEOTIDE SEQUENCE [LARGE SCALE GENOMIC DNA]</scope>
</reference>
<protein>
    <submittedName>
        <fullName evidence="2">Uncharacterized protein</fullName>
    </submittedName>
</protein>
<dbReference type="AlphaFoldDB" id="A0A4Y2GTI0"/>
<keyword evidence="1" id="KW-0175">Coiled coil</keyword>